<dbReference type="SUPFAM" id="SSF52980">
    <property type="entry name" value="Restriction endonuclease-like"/>
    <property type="match status" value="1"/>
</dbReference>
<dbReference type="CDD" id="cd20078">
    <property type="entry name" value="XPF_nuclease_XPF_euk"/>
    <property type="match status" value="1"/>
</dbReference>
<dbReference type="GeneID" id="38780990"/>
<dbReference type="PANTHER" id="PTHR10150">
    <property type="entry name" value="DNA REPAIR ENDONUCLEASE XPF"/>
    <property type="match status" value="1"/>
</dbReference>
<comment type="subcellular location">
    <subcellularLocation>
        <location evidence="1">Nucleus</location>
    </subcellularLocation>
</comment>
<evidence type="ECO:0000313" key="13">
    <source>
        <dbReference type="Proteomes" id="UP000287166"/>
    </source>
</evidence>
<dbReference type="GO" id="GO:0003684">
    <property type="term" value="F:damaged DNA binding"/>
    <property type="evidence" value="ECO:0007669"/>
    <property type="project" value="TreeGrafter"/>
</dbReference>
<dbReference type="Gene3D" id="3.40.50.10130">
    <property type="match status" value="1"/>
</dbReference>
<dbReference type="NCBIfam" id="TIGR00596">
    <property type="entry name" value="rad1"/>
    <property type="match status" value="1"/>
</dbReference>
<name>A0A401GPC6_9APHY</name>
<dbReference type="Pfam" id="PF02732">
    <property type="entry name" value="ERCC4"/>
    <property type="match status" value="1"/>
</dbReference>
<dbReference type="PANTHER" id="PTHR10150:SF0">
    <property type="entry name" value="DNA REPAIR ENDONUCLEASE XPF"/>
    <property type="match status" value="1"/>
</dbReference>
<evidence type="ECO:0000256" key="8">
    <source>
        <dbReference type="ARBA" id="ARBA00023204"/>
    </source>
</evidence>
<dbReference type="STRING" id="139825.A0A401GPC6"/>
<evidence type="ECO:0000256" key="3">
    <source>
        <dbReference type="ARBA" id="ARBA00022722"/>
    </source>
</evidence>
<dbReference type="Gene3D" id="1.10.150.20">
    <property type="entry name" value="5' to 3' exonuclease, C-terminal subdomain"/>
    <property type="match status" value="1"/>
</dbReference>
<accession>A0A401GPC6</accession>
<evidence type="ECO:0000256" key="2">
    <source>
        <dbReference type="ARBA" id="ARBA00010015"/>
    </source>
</evidence>
<dbReference type="AlphaFoldDB" id="A0A401GPC6"/>
<dbReference type="FunFam" id="3.40.50.10130:FF:000002">
    <property type="entry name" value="DNA repair endonuclease XPF"/>
    <property type="match status" value="1"/>
</dbReference>
<keyword evidence="6" id="KW-0378">Hydrolase</keyword>
<dbReference type="EMBL" id="BFAD01000006">
    <property type="protein sequence ID" value="GBE84073.1"/>
    <property type="molecule type" value="Genomic_DNA"/>
</dbReference>
<dbReference type="InParanoid" id="A0A401GPC6"/>
<keyword evidence="13" id="KW-1185">Reference proteome</keyword>
<dbReference type="InterPro" id="IPR006167">
    <property type="entry name" value="XPF"/>
</dbReference>
<reference evidence="12 13" key="1">
    <citation type="journal article" date="2018" name="Sci. Rep.">
        <title>Genome sequence of the cauliflower mushroom Sparassis crispa (Hanabiratake) and its association with beneficial usage.</title>
        <authorList>
            <person name="Kiyama R."/>
            <person name="Furutani Y."/>
            <person name="Kawaguchi K."/>
            <person name="Nakanishi T."/>
        </authorList>
    </citation>
    <scope>NUCLEOTIDE SEQUENCE [LARGE SCALE GENOMIC DNA]</scope>
</reference>
<evidence type="ECO:0000313" key="12">
    <source>
        <dbReference type="EMBL" id="GBE84073.1"/>
    </source>
</evidence>
<dbReference type="GO" id="GO:0000724">
    <property type="term" value="P:double-strand break repair via homologous recombination"/>
    <property type="evidence" value="ECO:0007669"/>
    <property type="project" value="TreeGrafter"/>
</dbReference>
<dbReference type="InterPro" id="IPR010994">
    <property type="entry name" value="RuvA_2-like"/>
</dbReference>
<feature type="compositionally biased region" description="Basic and acidic residues" evidence="10">
    <location>
        <begin position="518"/>
        <end position="531"/>
    </location>
</feature>
<feature type="domain" description="ERCC4" evidence="11">
    <location>
        <begin position="737"/>
        <end position="817"/>
    </location>
</feature>
<evidence type="ECO:0000256" key="7">
    <source>
        <dbReference type="ARBA" id="ARBA00023125"/>
    </source>
</evidence>
<dbReference type="GO" id="GO:1901255">
    <property type="term" value="P:nucleotide-excision repair involved in interstrand cross-link repair"/>
    <property type="evidence" value="ECO:0007669"/>
    <property type="project" value="TreeGrafter"/>
</dbReference>
<feature type="region of interest" description="Disordered" evidence="10">
    <location>
        <begin position="513"/>
        <end position="551"/>
    </location>
</feature>
<dbReference type="FunCoup" id="A0A401GPC6">
    <property type="interactions" value="623"/>
</dbReference>
<evidence type="ECO:0000259" key="11">
    <source>
        <dbReference type="SMART" id="SM00891"/>
    </source>
</evidence>
<dbReference type="InterPro" id="IPR047520">
    <property type="entry name" value="XPF_nuclease"/>
</dbReference>
<dbReference type="GO" id="GO:0000014">
    <property type="term" value="F:single-stranded DNA endodeoxyribonuclease activity"/>
    <property type="evidence" value="ECO:0007669"/>
    <property type="project" value="TreeGrafter"/>
</dbReference>
<evidence type="ECO:0000256" key="6">
    <source>
        <dbReference type="ARBA" id="ARBA00022801"/>
    </source>
</evidence>
<comment type="caution">
    <text evidence="12">The sequence shown here is derived from an EMBL/GenBank/DDBJ whole genome shotgun (WGS) entry which is preliminary data.</text>
</comment>
<dbReference type="Proteomes" id="UP000287166">
    <property type="component" value="Unassembled WGS sequence"/>
</dbReference>
<keyword evidence="9" id="KW-0539">Nucleus</keyword>
<dbReference type="GO" id="GO:0000712">
    <property type="term" value="P:resolution of meiotic recombination intermediates"/>
    <property type="evidence" value="ECO:0007669"/>
    <property type="project" value="TreeGrafter"/>
</dbReference>
<comment type="similarity">
    <text evidence="2">Belongs to the XPF family.</text>
</comment>
<dbReference type="SUPFAM" id="SSF47781">
    <property type="entry name" value="RuvA domain 2-like"/>
    <property type="match status" value="1"/>
</dbReference>
<dbReference type="GO" id="GO:0000110">
    <property type="term" value="C:nucleotide-excision repair factor 1 complex"/>
    <property type="evidence" value="ECO:0007669"/>
    <property type="project" value="TreeGrafter"/>
</dbReference>
<dbReference type="InterPro" id="IPR006166">
    <property type="entry name" value="ERCC4_domain"/>
</dbReference>
<organism evidence="12 13">
    <name type="scientific">Sparassis crispa</name>
    <dbReference type="NCBI Taxonomy" id="139825"/>
    <lineage>
        <taxon>Eukaryota</taxon>
        <taxon>Fungi</taxon>
        <taxon>Dikarya</taxon>
        <taxon>Basidiomycota</taxon>
        <taxon>Agaricomycotina</taxon>
        <taxon>Agaricomycetes</taxon>
        <taxon>Polyporales</taxon>
        <taxon>Sparassidaceae</taxon>
        <taxon>Sparassis</taxon>
    </lineage>
</organism>
<keyword evidence="4" id="KW-0255">Endonuclease</keyword>
<evidence type="ECO:0000256" key="4">
    <source>
        <dbReference type="ARBA" id="ARBA00022759"/>
    </source>
</evidence>
<dbReference type="InterPro" id="IPR011335">
    <property type="entry name" value="Restrct_endonuc-II-like"/>
</dbReference>
<dbReference type="GO" id="GO:0003697">
    <property type="term" value="F:single-stranded DNA binding"/>
    <property type="evidence" value="ECO:0007669"/>
    <property type="project" value="InterPro"/>
</dbReference>
<keyword evidence="8" id="KW-0234">DNA repair</keyword>
<evidence type="ECO:0000256" key="5">
    <source>
        <dbReference type="ARBA" id="ARBA00022763"/>
    </source>
</evidence>
<sequence>MSTLLPFHKNILEQIHDPSSSDLLLLARGLGLRRIICKLLQIYDSPNNLVILVNATPEEEAAIGEELGTMGCRKPGLRVVGFETNKKERQDLYKKGGLFSVTSQIFSVDMLSSDIPTHLITGILILHAEKVAPEGSEAFIVRLYRERNQNGFIKAFSDQPEHITSGIWPLRTIVKQLQLRSIHIYPRFHVDVKESLDLKRPDLVELHQSMTESMQEIHVAIMMCMTTTLSELKRANTSLDLDDLNIDNAYFRSFDLIVRRILDTVWHKVGPRTKQLVGDLAVLRRLLNYLLTYDALAFHAYLETIVASNTTTESGAARQNQSPWLMTDAAHTIFQYAKRRCYTQSVVKEKPTEARAPATVDVDEDEEAWAVLDEFEQGSSAAKQPINVPDTPQRPSWLPEGMTPVLEELPKWNLLADVLQEIEEEMMRLDSRLTSLSPGTNTVLVMTSSLRTCTILTEFLSTMDPTASRGSKGRKMMEDKLRSYLWWKGKLSEQKQDPKAQFTLKKDQQGSDIGLSEALKRKDKEKRERAANRRRVRGGAHTASSSRENTAAQVDAEVELIGEVSMKEEANTIANFLATQGVQAPEGHLAEDITLIDFDSDFDVNYGLVEPQQTVLVRAYSDDSDDQVLSEIKPRFIVMFEPNLEFIRRIEIYRNSNPGLGVRVYFMMYRLSCEEAKYLTGLRREKESFERLIKERATMLMPILEERRGTAAAESIIRTISTRLAGGRKDVTAEPPRVIVDMREFRSSLPSLLHAAELVVIPVTLTVGDYILTPDICVERKSIPDLVSSFNSGRLYTQCELMSVHYKQPILLIEFEEYKSFSLEAIAEVKSYAKAPNKYASKSGPKTKGGAISENETVASSTIQSKIVLLTLTFPRVRIIWSSSPYATAEVFKDLKANNPEPDPAKAIVIGAEEDGDAGTGVNTAAEELLRTFPGITAKNLKHVMNSVSSVRELCELDLPAVQEILGVEPGKACWDFMHRGERKR</sequence>
<keyword evidence="5" id="KW-0227">DNA damage</keyword>
<evidence type="ECO:0000256" key="1">
    <source>
        <dbReference type="ARBA" id="ARBA00004123"/>
    </source>
</evidence>
<feature type="compositionally biased region" description="Polar residues" evidence="10">
    <location>
        <begin position="542"/>
        <end position="551"/>
    </location>
</feature>
<dbReference type="OrthoDB" id="361020at2759"/>
<evidence type="ECO:0000256" key="10">
    <source>
        <dbReference type="SAM" id="MobiDB-lite"/>
    </source>
</evidence>
<keyword evidence="7" id="KW-0238">DNA-binding</keyword>
<evidence type="ECO:0000256" key="9">
    <source>
        <dbReference type="ARBA" id="ARBA00023242"/>
    </source>
</evidence>
<dbReference type="RefSeq" id="XP_027614986.1">
    <property type="nucleotide sequence ID" value="XM_027759185.1"/>
</dbReference>
<proteinExistence type="inferred from homology"/>
<protein>
    <submittedName>
        <fullName evidence="12">DNA repair protein</fullName>
    </submittedName>
</protein>
<dbReference type="SMART" id="SM00891">
    <property type="entry name" value="ERCC4"/>
    <property type="match status" value="1"/>
</dbReference>
<keyword evidence="3" id="KW-0540">Nuclease</keyword>
<gene>
    <name evidence="12" type="ORF">SCP_0600510</name>
</gene>